<feature type="transmembrane region" description="Helical" evidence="2">
    <location>
        <begin position="116"/>
        <end position="136"/>
    </location>
</feature>
<dbReference type="GO" id="GO:0016747">
    <property type="term" value="F:acyltransferase activity, transferring groups other than amino-acyl groups"/>
    <property type="evidence" value="ECO:0007669"/>
    <property type="project" value="InterPro"/>
</dbReference>
<feature type="transmembrane region" description="Helical" evidence="2">
    <location>
        <begin position="165"/>
        <end position="186"/>
    </location>
</feature>
<dbReference type="PANTHER" id="PTHR23028:SF131">
    <property type="entry name" value="BLR2367 PROTEIN"/>
    <property type="match status" value="1"/>
</dbReference>
<feature type="transmembrane region" description="Helical" evidence="2">
    <location>
        <begin position="262"/>
        <end position="285"/>
    </location>
</feature>
<feature type="transmembrane region" description="Helical" evidence="2">
    <location>
        <begin position="192"/>
        <end position="223"/>
    </location>
</feature>
<reference evidence="4 5" key="1">
    <citation type="submission" date="2015-11" db="EMBL/GenBank/DDBJ databases">
        <title>A Two-component Flavoprotein Monooxygenase System MeaXY Responsible for para-Hydroxylation of 2-Methyl-6-ethylaniline and 2,6-Diethylaniline in Sphingobium baderi DE-13.</title>
        <authorList>
            <person name="Cheng M."/>
            <person name="Meng Q."/>
            <person name="Yang Y."/>
            <person name="Chu C."/>
            <person name="Yan X."/>
            <person name="He J."/>
            <person name="Li S."/>
        </authorList>
    </citation>
    <scope>NUCLEOTIDE SEQUENCE [LARGE SCALE GENOMIC DNA]</scope>
    <source>
        <strain evidence="4 5">DE-13</strain>
    </source>
</reference>
<sequence>MAEGNAAAWASENTGDLTRATGNASRAKAGRSDFNIAAHGLRGIAALMVFWGHLLGGTARHIYDSDPSYARTVEAMWHLGTAGVVLFFVISGFVIWPSVVRYSPGQFALRRFMRLYPLFLALTLLFMGLNLATNAYPHLNDAKTIAAALSFTNIFVGTEQLTPNAWSLSFEVMFYALTCATVFFTLHRPSRAGMIVSGAICLCFLLVFPIACFFLGGIAVRLLHDRGITPPAGMAPFLEVIALICFALYASMSWFAYVPADFANPIALMILSSSLIYFYLAVLPTSLTTLCLRSSQTLYIGTVSYSLYLVHPYTYYLCRMAFDRLGLFTEHQLASMTLFFAVTTPVTLIATHFVHKTVEMMPYRWAFGQKIYRGRASDTQVAREADTDRRAPSAAEG</sequence>
<dbReference type="KEGG" id="sbd:ATN00_05380"/>
<evidence type="ECO:0000256" key="2">
    <source>
        <dbReference type="SAM" id="Phobius"/>
    </source>
</evidence>
<keyword evidence="5" id="KW-1185">Reference proteome</keyword>
<evidence type="ECO:0000313" key="5">
    <source>
        <dbReference type="Proteomes" id="UP000056968"/>
    </source>
</evidence>
<feature type="transmembrane region" description="Helical" evidence="2">
    <location>
        <begin position="336"/>
        <end position="354"/>
    </location>
</feature>
<keyword evidence="2" id="KW-0812">Transmembrane</keyword>
<dbReference type="STRING" id="1332080.ATN00_05380"/>
<proteinExistence type="predicted"/>
<feature type="transmembrane region" description="Helical" evidence="2">
    <location>
        <begin position="235"/>
        <end position="256"/>
    </location>
</feature>
<dbReference type="GO" id="GO:0016020">
    <property type="term" value="C:membrane"/>
    <property type="evidence" value="ECO:0007669"/>
    <property type="project" value="TreeGrafter"/>
</dbReference>
<dbReference type="Proteomes" id="UP000056968">
    <property type="component" value="Chromosome"/>
</dbReference>
<feature type="transmembrane region" description="Helical" evidence="2">
    <location>
        <begin position="297"/>
        <end position="316"/>
    </location>
</feature>
<dbReference type="EMBL" id="CP013264">
    <property type="protein sequence ID" value="ALR19826.1"/>
    <property type="molecule type" value="Genomic_DNA"/>
</dbReference>
<protein>
    <recommendedName>
        <fullName evidence="3">Acyltransferase 3 domain-containing protein</fullName>
    </recommendedName>
</protein>
<keyword evidence="2" id="KW-1133">Transmembrane helix</keyword>
<dbReference type="Pfam" id="PF01757">
    <property type="entry name" value="Acyl_transf_3"/>
    <property type="match status" value="1"/>
</dbReference>
<dbReference type="PANTHER" id="PTHR23028">
    <property type="entry name" value="ACETYLTRANSFERASE"/>
    <property type="match status" value="1"/>
</dbReference>
<name>A0A0S3EWT9_9SPHN</name>
<feature type="transmembrane region" description="Helical" evidence="2">
    <location>
        <begin position="36"/>
        <end position="55"/>
    </location>
</feature>
<evidence type="ECO:0000259" key="3">
    <source>
        <dbReference type="Pfam" id="PF01757"/>
    </source>
</evidence>
<feature type="transmembrane region" description="Helical" evidence="2">
    <location>
        <begin position="75"/>
        <end position="96"/>
    </location>
</feature>
<feature type="domain" description="Acyltransferase 3" evidence="3">
    <location>
        <begin position="39"/>
        <end position="350"/>
    </location>
</feature>
<dbReference type="InterPro" id="IPR050879">
    <property type="entry name" value="Acyltransferase_3"/>
</dbReference>
<accession>A0A0S3EWT9</accession>
<evidence type="ECO:0000256" key="1">
    <source>
        <dbReference type="SAM" id="MobiDB-lite"/>
    </source>
</evidence>
<evidence type="ECO:0000313" key="4">
    <source>
        <dbReference type="EMBL" id="ALR19826.1"/>
    </source>
</evidence>
<dbReference type="AlphaFoldDB" id="A0A0S3EWT9"/>
<dbReference type="RefSeq" id="WP_062063012.1">
    <property type="nucleotide sequence ID" value="NZ_CP013264.1"/>
</dbReference>
<keyword evidence="2" id="KW-0472">Membrane</keyword>
<organism evidence="4 5">
    <name type="scientific">Sphingobium baderi</name>
    <dbReference type="NCBI Taxonomy" id="1332080"/>
    <lineage>
        <taxon>Bacteria</taxon>
        <taxon>Pseudomonadati</taxon>
        <taxon>Pseudomonadota</taxon>
        <taxon>Alphaproteobacteria</taxon>
        <taxon>Sphingomonadales</taxon>
        <taxon>Sphingomonadaceae</taxon>
        <taxon>Sphingobium</taxon>
    </lineage>
</organism>
<dbReference type="OrthoDB" id="505919at2"/>
<dbReference type="GO" id="GO:0000271">
    <property type="term" value="P:polysaccharide biosynthetic process"/>
    <property type="evidence" value="ECO:0007669"/>
    <property type="project" value="TreeGrafter"/>
</dbReference>
<feature type="compositionally biased region" description="Basic and acidic residues" evidence="1">
    <location>
        <begin position="381"/>
        <end position="391"/>
    </location>
</feature>
<feature type="region of interest" description="Disordered" evidence="1">
    <location>
        <begin position="378"/>
        <end position="397"/>
    </location>
</feature>
<gene>
    <name evidence="4" type="ORF">ATN00_05380</name>
</gene>
<dbReference type="InterPro" id="IPR002656">
    <property type="entry name" value="Acyl_transf_3_dom"/>
</dbReference>